<dbReference type="Gene3D" id="3.40.630.30">
    <property type="match status" value="1"/>
</dbReference>
<dbReference type="InterPro" id="IPR000182">
    <property type="entry name" value="GNAT_dom"/>
</dbReference>
<keyword evidence="2" id="KW-0808">Transferase</keyword>
<reference evidence="2 3" key="1">
    <citation type="submission" date="2020-07" db="EMBL/GenBank/DDBJ databases">
        <title>Sequencing the genomes of 1000 actinobacteria strains.</title>
        <authorList>
            <person name="Klenk H.-P."/>
        </authorList>
    </citation>
    <scope>NUCLEOTIDE SEQUENCE [LARGE SCALE GENOMIC DNA]</scope>
    <source>
        <strain evidence="2 3">DSM 103833</strain>
    </source>
</reference>
<keyword evidence="3" id="KW-1185">Reference proteome</keyword>
<dbReference type="EMBL" id="JACCFP010000001">
    <property type="protein sequence ID" value="NYJ03551.1"/>
    <property type="molecule type" value="Genomic_DNA"/>
</dbReference>
<evidence type="ECO:0000313" key="3">
    <source>
        <dbReference type="Proteomes" id="UP000530424"/>
    </source>
</evidence>
<dbReference type="SUPFAM" id="SSF55729">
    <property type="entry name" value="Acyl-CoA N-acyltransferases (Nat)"/>
    <property type="match status" value="1"/>
</dbReference>
<protein>
    <submittedName>
        <fullName evidence="2">RimJ/RimL family protein N-acetyltransferase</fullName>
    </submittedName>
</protein>
<dbReference type="GO" id="GO:0016747">
    <property type="term" value="F:acyltransferase activity, transferring groups other than amino-acyl groups"/>
    <property type="evidence" value="ECO:0007669"/>
    <property type="project" value="InterPro"/>
</dbReference>
<evidence type="ECO:0000259" key="1">
    <source>
        <dbReference type="PROSITE" id="PS51186"/>
    </source>
</evidence>
<comment type="caution">
    <text evidence="2">The sequence shown here is derived from an EMBL/GenBank/DDBJ whole genome shotgun (WGS) entry which is preliminary data.</text>
</comment>
<dbReference type="InterPro" id="IPR016181">
    <property type="entry name" value="Acyl_CoA_acyltransferase"/>
</dbReference>
<dbReference type="Pfam" id="PF13302">
    <property type="entry name" value="Acetyltransf_3"/>
    <property type="match status" value="1"/>
</dbReference>
<sequence length="165" mass="17851">MLPAPTPRLRFREMTEADLPDIARLEIGGTRGPEGWIDWTRRNYAEYGFGLWVVETHQGEFVGDCGLTMQEVEGEQLLEVGWHVHAPLRRRGYAAEAAASVRDSACDAGAEHLVAIIRPDNVASQRVAAKIGLVLEREVHAHDGPALVFGADLRAVPGTSASGGS</sequence>
<organism evidence="2 3">
    <name type="scientific">Nocardioides thalensis</name>
    <dbReference type="NCBI Taxonomy" id="1914755"/>
    <lineage>
        <taxon>Bacteria</taxon>
        <taxon>Bacillati</taxon>
        <taxon>Actinomycetota</taxon>
        <taxon>Actinomycetes</taxon>
        <taxon>Propionibacteriales</taxon>
        <taxon>Nocardioidaceae</taxon>
        <taxon>Nocardioides</taxon>
    </lineage>
</organism>
<dbReference type="Proteomes" id="UP000530424">
    <property type="component" value="Unassembled WGS sequence"/>
</dbReference>
<dbReference type="AlphaFoldDB" id="A0A853C8R3"/>
<evidence type="ECO:0000313" key="2">
    <source>
        <dbReference type="EMBL" id="NYJ03551.1"/>
    </source>
</evidence>
<dbReference type="PANTHER" id="PTHR43792">
    <property type="entry name" value="GNAT FAMILY, PUTATIVE (AFU_ORTHOLOGUE AFUA_3G00765)-RELATED-RELATED"/>
    <property type="match status" value="1"/>
</dbReference>
<gene>
    <name evidence="2" type="ORF">HNR19_004249</name>
</gene>
<dbReference type="PROSITE" id="PS51186">
    <property type="entry name" value="GNAT"/>
    <property type="match status" value="1"/>
</dbReference>
<proteinExistence type="predicted"/>
<dbReference type="RefSeq" id="WP_179669842.1">
    <property type="nucleotide sequence ID" value="NZ_JACCFP010000001.1"/>
</dbReference>
<dbReference type="InterPro" id="IPR051531">
    <property type="entry name" value="N-acetyltransferase"/>
</dbReference>
<feature type="domain" description="N-acetyltransferase" evidence="1">
    <location>
        <begin position="9"/>
        <end position="154"/>
    </location>
</feature>
<dbReference type="PANTHER" id="PTHR43792:SF1">
    <property type="entry name" value="N-ACETYLTRANSFERASE DOMAIN-CONTAINING PROTEIN"/>
    <property type="match status" value="1"/>
</dbReference>
<name>A0A853C8R3_9ACTN</name>
<accession>A0A853C8R3</accession>